<dbReference type="EMBL" id="AMQN01008861">
    <property type="status" value="NOT_ANNOTATED_CDS"/>
    <property type="molecule type" value="Genomic_DNA"/>
</dbReference>
<dbReference type="Proteomes" id="UP000014760">
    <property type="component" value="Unassembled WGS sequence"/>
</dbReference>
<feature type="compositionally biased region" description="Low complexity" evidence="1">
    <location>
        <begin position="83"/>
        <end position="98"/>
    </location>
</feature>
<keyword evidence="4" id="KW-1185">Reference proteome</keyword>
<organism evidence="2">
    <name type="scientific">Capitella teleta</name>
    <name type="common">Polychaete worm</name>
    <dbReference type="NCBI Taxonomy" id="283909"/>
    <lineage>
        <taxon>Eukaryota</taxon>
        <taxon>Metazoa</taxon>
        <taxon>Spiralia</taxon>
        <taxon>Lophotrochozoa</taxon>
        <taxon>Annelida</taxon>
        <taxon>Polychaeta</taxon>
        <taxon>Sedentaria</taxon>
        <taxon>Scolecida</taxon>
        <taxon>Capitellidae</taxon>
        <taxon>Capitella</taxon>
    </lineage>
</organism>
<feature type="compositionally biased region" description="Polar residues" evidence="1">
    <location>
        <begin position="389"/>
        <end position="402"/>
    </location>
</feature>
<proteinExistence type="predicted"/>
<dbReference type="AlphaFoldDB" id="R7UGG8"/>
<reference evidence="3" key="3">
    <citation type="submission" date="2015-06" db="UniProtKB">
        <authorList>
            <consortium name="EnsemblMetazoa"/>
        </authorList>
    </citation>
    <scope>IDENTIFICATION</scope>
</reference>
<protein>
    <submittedName>
        <fullName evidence="2 3">Uncharacterized protein</fullName>
    </submittedName>
</protein>
<dbReference type="HOGENOM" id="CLU_476710_0_0_1"/>
<evidence type="ECO:0000313" key="3">
    <source>
        <dbReference type="EnsemblMetazoa" id="CapteP205922"/>
    </source>
</evidence>
<dbReference type="EMBL" id="KB304125">
    <property type="protein sequence ID" value="ELU02372.1"/>
    <property type="molecule type" value="Genomic_DNA"/>
</dbReference>
<sequence length="572" mass="63066">MSAPSPMMPHEDLKHFEHEQARMSSLLIGTVTMLCKSGLTYRHNLKVQGVLGITVDDKNVFVVHIDEKYENEVQMQLPHSMAQEQQQPQQQPQQPQQQHEVRESDRAMHCGIPQQIHRERSRSRLGRPSPYPHHKMDRYSDVDSSDMEVVMANEPHHPPPPVETFQKSISYAVSPEALVRPTASHGHLNSKRQMLGFRGTPTPSPTSELNAGGMRVKGENGEQILIVDYQPLQSLPQPPQVTAAPAFLTKGAQKFINSAIMADQFQQQQQPGSPLSAVNIRVHKDSPHPPHSSAWTPIAASNANLKLALASQSSSPASSGGTAPDLCDAEMRREYGHATSTVGKSRETSPQLNTPHPELSSSRNASPAPNIKHQSRSTSIEEPSSPSTQGASPNVYFSNSAPKSPAGGAVGGGEHAWFKRQRQPTMYSKQDKTVVSKDVVCLPHQYLRDQEEKGLMVLPRRDVRAALADHGLTAIIQLTANSTPAEIQTKLSNAFGSVFQLDDGEPLDFRYLSCVPGTRKLQRVNPAEQDSNTKWFGARVMQMAGQGILYIVSAEKYTDRLQILPYLFKLAT</sequence>
<dbReference type="EnsemblMetazoa" id="CapteT205922">
    <property type="protein sequence ID" value="CapteP205922"/>
    <property type="gene ID" value="CapteG205922"/>
</dbReference>
<evidence type="ECO:0000313" key="2">
    <source>
        <dbReference type="EMBL" id="ELU02372.1"/>
    </source>
</evidence>
<feature type="compositionally biased region" description="Basic and acidic residues" evidence="1">
    <location>
        <begin position="99"/>
        <end position="108"/>
    </location>
</feature>
<accession>R7UGG8</accession>
<feature type="compositionally biased region" description="Low complexity" evidence="1">
    <location>
        <begin position="376"/>
        <end position="388"/>
    </location>
</feature>
<feature type="region of interest" description="Disordered" evidence="1">
    <location>
        <begin position="77"/>
        <end position="142"/>
    </location>
</feature>
<evidence type="ECO:0000313" key="4">
    <source>
        <dbReference type="Proteomes" id="UP000014760"/>
    </source>
</evidence>
<name>R7UGG8_CAPTE</name>
<feature type="region of interest" description="Disordered" evidence="1">
    <location>
        <begin position="336"/>
        <end position="413"/>
    </location>
</feature>
<reference evidence="2 4" key="2">
    <citation type="journal article" date="2013" name="Nature">
        <title>Insights into bilaterian evolution from three spiralian genomes.</title>
        <authorList>
            <person name="Simakov O."/>
            <person name="Marletaz F."/>
            <person name="Cho S.J."/>
            <person name="Edsinger-Gonzales E."/>
            <person name="Havlak P."/>
            <person name="Hellsten U."/>
            <person name="Kuo D.H."/>
            <person name="Larsson T."/>
            <person name="Lv J."/>
            <person name="Arendt D."/>
            <person name="Savage R."/>
            <person name="Osoegawa K."/>
            <person name="de Jong P."/>
            <person name="Grimwood J."/>
            <person name="Chapman J.A."/>
            <person name="Shapiro H."/>
            <person name="Aerts A."/>
            <person name="Otillar R.P."/>
            <person name="Terry A.Y."/>
            <person name="Boore J.L."/>
            <person name="Grigoriev I.V."/>
            <person name="Lindberg D.R."/>
            <person name="Seaver E.C."/>
            <person name="Weisblat D.A."/>
            <person name="Putnam N.H."/>
            <person name="Rokhsar D.S."/>
        </authorList>
    </citation>
    <scope>NUCLEOTIDE SEQUENCE</scope>
    <source>
        <strain evidence="2 4">I ESC-2004</strain>
    </source>
</reference>
<feature type="compositionally biased region" description="Polar residues" evidence="1">
    <location>
        <begin position="338"/>
        <end position="367"/>
    </location>
</feature>
<gene>
    <name evidence="2" type="ORF">CAPTEDRAFT_205922</name>
</gene>
<reference evidence="4" key="1">
    <citation type="submission" date="2012-12" db="EMBL/GenBank/DDBJ databases">
        <authorList>
            <person name="Hellsten U."/>
            <person name="Grimwood J."/>
            <person name="Chapman J.A."/>
            <person name="Shapiro H."/>
            <person name="Aerts A."/>
            <person name="Otillar R.P."/>
            <person name="Terry A.Y."/>
            <person name="Boore J.L."/>
            <person name="Simakov O."/>
            <person name="Marletaz F."/>
            <person name="Cho S.-J."/>
            <person name="Edsinger-Gonzales E."/>
            <person name="Havlak P."/>
            <person name="Kuo D.-H."/>
            <person name="Larsson T."/>
            <person name="Lv J."/>
            <person name="Arendt D."/>
            <person name="Savage R."/>
            <person name="Osoegawa K."/>
            <person name="de Jong P."/>
            <person name="Lindberg D.R."/>
            <person name="Seaver E.C."/>
            <person name="Weisblat D.A."/>
            <person name="Putnam N.H."/>
            <person name="Grigoriev I.V."/>
            <person name="Rokhsar D.S."/>
        </authorList>
    </citation>
    <scope>NUCLEOTIDE SEQUENCE</scope>
    <source>
        <strain evidence="4">I ESC-2004</strain>
    </source>
</reference>
<dbReference type="STRING" id="283909.R7UGG8"/>
<evidence type="ECO:0000256" key="1">
    <source>
        <dbReference type="SAM" id="MobiDB-lite"/>
    </source>
</evidence>